<evidence type="ECO:0000256" key="1">
    <source>
        <dbReference type="ARBA" id="ARBA00007532"/>
    </source>
</evidence>
<evidence type="ECO:0000256" key="7">
    <source>
        <dbReference type="ARBA" id="ARBA00023027"/>
    </source>
</evidence>
<dbReference type="InterPro" id="IPR012999">
    <property type="entry name" value="Pyr_OxRdtase_I_AS"/>
</dbReference>
<dbReference type="InterPro" id="IPR001100">
    <property type="entry name" value="Pyr_nuc-diS_OxRdtase"/>
</dbReference>
<dbReference type="PANTHER" id="PTHR22912">
    <property type="entry name" value="DISULFIDE OXIDOREDUCTASE"/>
    <property type="match status" value="1"/>
</dbReference>
<feature type="domain" description="FAD/NAD(P)-binding" evidence="16">
    <location>
        <begin position="4"/>
        <end position="328"/>
    </location>
</feature>
<feature type="binding site" evidence="12">
    <location>
        <begin position="319"/>
        <end position="322"/>
    </location>
    <ligand>
        <name>FAD</name>
        <dbReference type="ChEBI" id="CHEBI:57692"/>
    </ligand>
</feature>
<evidence type="ECO:0000259" key="16">
    <source>
        <dbReference type="Pfam" id="PF07992"/>
    </source>
</evidence>
<dbReference type="EC" id="1.8.1.4" evidence="2 14"/>
<dbReference type="AlphaFoldDB" id="A0A226HXT2"/>
<dbReference type="GO" id="GO:0004148">
    <property type="term" value="F:dihydrolipoyl dehydrogenase (NADH) activity"/>
    <property type="evidence" value="ECO:0007669"/>
    <property type="project" value="UniProtKB-EC"/>
</dbReference>
<comment type="cofactor">
    <cofactor evidence="12 14">
        <name>FAD</name>
        <dbReference type="ChEBI" id="CHEBI:57692"/>
    </cofactor>
    <text evidence="12 14">Binds 1 FAD per subunit.</text>
</comment>
<keyword evidence="18" id="KW-1185">Reference proteome</keyword>
<dbReference type="RefSeq" id="WP_089054597.1">
    <property type="nucleotide sequence ID" value="NZ_JBGGGN010000002.1"/>
</dbReference>
<evidence type="ECO:0000256" key="6">
    <source>
        <dbReference type="ARBA" id="ARBA00023002"/>
    </source>
</evidence>
<feature type="binding site" evidence="12">
    <location>
        <position position="115"/>
    </location>
    <ligand>
        <name>FAD</name>
        <dbReference type="ChEBI" id="CHEBI:57692"/>
    </ligand>
</feature>
<comment type="caution">
    <text evidence="17">The sequence shown here is derived from an EMBL/GenBank/DDBJ whole genome shotgun (WGS) entry which is preliminary data.</text>
</comment>
<feature type="binding site" evidence="12">
    <location>
        <begin position="144"/>
        <end position="146"/>
    </location>
    <ligand>
        <name>FAD</name>
        <dbReference type="ChEBI" id="CHEBI:57692"/>
    </ligand>
</feature>
<evidence type="ECO:0000313" key="17">
    <source>
        <dbReference type="EMBL" id="OXA99049.1"/>
    </source>
</evidence>
<dbReference type="FunFam" id="3.50.50.60:FF:000001">
    <property type="entry name" value="Dihydrolipoyl dehydrogenase, mitochondrial"/>
    <property type="match status" value="1"/>
</dbReference>
<evidence type="ECO:0000256" key="12">
    <source>
        <dbReference type="PIRSR" id="PIRSR000350-3"/>
    </source>
</evidence>
<sequence>MSSFDVVIIGSGPGGYVSAIRCAQLGFKTAIVEKYNSLGGTCLNVGCIPSKALLASSHHYAEIKHFADHGIEVSGDVKINLEKMIARKQAVVDQTSGGVNYLMDKNKITVFNGLGSFVDATHISVAKADGTSETIEAKYTVIATGSKPSSLPFIKIDKERIITSTEALALKEVPKHLVIIGGGVIGIELGQVYLRLGAQVSVVEFMDRIIPGMDGSLSKELTKVLKKQGMKFYVSHKVKSVERNGDAVTVQAENAKGETITLEGDYSLVSVGRRPYTDGLNADKAGVKISDRGQVEVNDHLQTNVPNIYAIGDVVRGAMLAHKAEEEGTMVAEILAGQKPHIDYNLIPGVVYTWPEVAAVGQTEEQLKAAGVAYKSGSFPFKALGRARASADLDGFVKILADEKTDEVLGVHMIGARTADLIAEAVTAMEFKASAEDISRMSHAHPTFAEAIKEAALAATDNRALHV</sequence>
<dbReference type="InterPro" id="IPR036188">
    <property type="entry name" value="FAD/NAD-bd_sf"/>
</dbReference>
<evidence type="ECO:0000259" key="15">
    <source>
        <dbReference type="Pfam" id="PF02852"/>
    </source>
</evidence>
<accession>A0A226HXT2</accession>
<comment type="miscellaneous">
    <text evidence="14">The active site is a redox-active disulfide bond.</text>
</comment>
<feature type="disulfide bond" description="Redox-active" evidence="13">
    <location>
        <begin position="42"/>
        <end position="47"/>
    </location>
</feature>
<feature type="binding site" evidence="12">
    <location>
        <position position="204"/>
    </location>
    <ligand>
        <name>NAD(+)</name>
        <dbReference type="ChEBI" id="CHEBI:57540"/>
    </ligand>
</feature>
<gene>
    <name evidence="17" type="ORF">B0A75_12410</name>
</gene>
<keyword evidence="8" id="KW-1015">Disulfide bond</keyword>
<comment type="similarity">
    <text evidence="1 14">Belongs to the class-I pyridine nucleotide-disulfide oxidoreductase family.</text>
</comment>
<dbReference type="Gene3D" id="3.30.390.30">
    <property type="match status" value="1"/>
</dbReference>
<dbReference type="PANTHER" id="PTHR22912:SF151">
    <property type="entry name" value="DIHYDROLIPOYL DEHYDROGENASE, MITOCHONDRIAL"/>
    <property type="match status" value="1"/>
</dbReference>
<evidence type="ECO:0000256" key="11">
    <source>
        <dbReference type="PIRSR" id="PIRSR000350-2"/>
    </source>
</evidence>
<dbReference type="InterPro" id="IPR006258">
    <property type="entry name" value="Lipoamide_DH"/>
</dbReference>
<dbReference type="SUPFAM" id="SSF55424">
    <property type="entry name" value="FAD/NAD-linked reductases, dimerisation (C-terminal) domain"/>
    <property type="match status" value="1"/>
</dbReference>
<keyword evidence="5 12" id="KW-0274">FAD</keyword>
<dbReference type="Pfam" id="PF07992">
    <property type="entry name" value="Pyr_redox_2"/>
    <property type="match status" value="1"/>
</dbReference>
<evidence type="ECO:0000256" key="9">
    <source>
        <dbReference type="ARBA" id="ARBA00023284"/>
    </source>
</evidence>
<dbReference type="NCBIfam" id="TIGR01350">
    <property type="entry name" value="lipoamide_DH"/>
    <property type="match status" value="1"/>
</dbReference>
<dbReference type="PRINTS" id="PR00411">
    <property type="entry name" value="PNDRDTASEI"/>
</dbReference>
<dbReference type="Gene3D" id="3.50.50.60">
    <property type="entry name" value="FAD/NAD(P)-binding domain"/>
    <property type="match status" value="2"/>
</dbReference>
<dbReference type="GO" id="GO:0006103">
    <property type="term" value="P:2-oxoglutarate metabolic process"/>
    <property type="evidence" value="ECO:0007669"/>
    <property type="project" value="TreeGrafter"/>
</dbReference>
<keyword evidence="9 14" id="KW-0676">Redox-active center</keyword>
<dbReference type="GO" id="GO:0005737">
    <property type="term" value="C:cytoplasm"/>
    <property type="evidence" value="ECO:0007669"/>
    <property type="project" value="UniProtKB-ARBA"/>
</dbReference>
<dbReference type="EMBL" id="MUHA01000017">
    <property type="protein sequence ID" value="OXA99049.1"/>
    <property type="molecule type" value="Genomic_DNA"/>
</dbReference>
<reference evidence="17 18" key="1">
    <citation type="submission" date="2016-11" db="EMBL/GenBank/DDBJ databases">
        <title>Whole genomes of Flavobacteriaceae.</title>
        <authorList>
            <person name="Stine C."/>
            <person name="Li C."/>
            <person name="Tadesse D."/>
        </authorList>
    </citation>
    <scope>NUCLEOTIDE SEQUENCE [LARGE SCALE GENOMIC DNA]</scope>
    <source>
        <strain evidence="17 18">CCUG 59446</strain>
    </source>
</reference>
<keyword evidence="7 12" id="KW-0520">NAD</keyword>
<evidence type="ECO:0000313" key="18">
    <source>
        <dbReference type="Proteomes" id="UP000198336"/>
    </source>
</evidence>
<protein>
    <recommendedName>
        <fullName evidence="3 14">Dihydrolipoyl dehydrogenase</fullName>
        <ecNumber evidence="2 14">1.8.1.4</ecNumber>
    </recommendedName>
</protein>
<keyword evidence="6 14" id="KW-0560">Oxidoreductase</keyword>
<feature type="domain" description="Pyridine nucleotide-disulphide oxidoreductase dimerisation" evidence="15">
    <location>
        <begin position="347"/>
        <end position="456"/>
    </location>
</feature>
<evidence type="ECO:0000256" key="10">
    <source>
        <dbReference type="ARBA" id="ARBA00049187"/>
    </source>
</evidence>
<dbReference type="PRINTS" id="PR00368">
    <property type="entry name" value="FADPNR"/>
</dbReference>
<evidence type="ECO:0000256" key="14">
    <source>
        <dbReference type="RuleBase" id="RU003692"/>
    </source>
</evidence>
<dbReference type="InterPro" id="IPR004099">
    <property type="entry name" value="Pyr_nucl-diS_OxRdtase_dimer"/>
</dbReference>
<dbReference type="PIRSF" id="PIRSF000350">
    <property type="entry name" value="Mercury_reductase_MerA"/>
    <property type="match status" value="1"/>
</dbReference>
<proteinExistence type="inferred from homology"/>
<evidence type="ECO:0000256" key="13">
    <source>
        <dbReference type="PIRSR" id="PIRSR000350-4"/>
    </source>
</evidence>
<dbReference type="InterPro" id="IPR023753">
    <property type="entry name" value="FAD/NAD-binding_dom"/>
</dbReference>
<evidence type="ECO:0000256" key="5">
    <source>
        <dbReference type="ARBA" id="ARBA00022827"/>
    </source>
</evidence>
<feature type="binding site" evidence="12">
    <location>
        <begin position="181"/>
        <end position="188"/>
    </location>
    <ligand>
        <name>NAD(+)</name>
        <dbReference type="ChEBI" id="CHEBI:57540"/>
    </ligand>
</feature>
<dbReference type="GO" id="GO:0050660">
    <property type="term" value="F:flavin adenine dinucleotide binding"/>
    <property type="evidence" value="ECO:0007669"/>
    <property type="project" value="InterPro"/>
</dbReference>
<dbReference type="FunFam" id="3.30.390.30:FF:000001">
    <property type="entry name" value="Dihydrolipoyl dehydrogenase"/>
    <property type="match status" value="1"/>
</dbReference>
<evidence type="ECO:0000256" key="4">
    <source>
        <dbReference type="ARBA" id="ARBA00022630"/>
    </source>
</evidence>
<dbReference type="Pfam" id="PF02852">
    <property type="entry name" value="Pyr_redox_dim"/>
    <property type="match status" value="1"/>
</dbReference>
<keyword evidence="12" id="KW-0547">Nucleotide-binding</keyword>
<dbReference type="SUPFAM" id="SSF51905">
    <property type="entry name" value="FAD/NAD(P)-binding domain"/>
    <property type="match status" value="1"/>
</dbReference>
<organism evidence="17 18">
    <name type="scientific">Flavobacterium oncorhynchi</name>
    <dbReference type="NCBI Taxonomy" id="728056"/>
    <lineage>
        <taxon>Bacteria</taxon>
        <taxon>Pseudomonadati</taxon>
        <taxon>Bacteroidota</taxon>
        <taxon>Flavobacteriia</taxon>
        <taxon>Flavobacteriales</taxon>
        <taxon>Flavobacteriaceae</taxon>
        <taxon>Flavobacterium</taxon>
    </lineage>
</organism>
<feature type="binding site" evidence="12">
    <location>
        <position position="272"/>
    </location>
    <ligand>
        <name>NAD(+)</name>
        <dbReference type="ChEBI" id="CHEBI:57540"/>
    </ligand>
</feature>
<evidence type="ECO:0000256" key="8">
    <source>
        <dbReference type="ARBA" id="ARBA00023157"/>
    </source>
</evidence>
<evidence type="ECO:0000256" key="3">
    <source>
        <dbReference type="ARBA" id="ARBA00016961"/>
    </source>
</evidence>
<evidence type="ECO:0000256" key="2">
    <source>
        <dbReference type="ARBA" id="ARBA00012608"/>
    </source>
</evidence>
<dbReference type="InterPro" id="IPR050151">
    <property type="entry name" value="Class-I_Pyr_Nuc-Dis_Oxidored"/>
</dbReference>
<dbReference type="PROSITE" id="PS00076">
    <property type="entry name" value="PYRIDINE_REDOX_1"/>
    <property type="match status" value="1"/>
</dbReference>
<feature type="active site" description="Proton acceptor" evidence="11">
    <location>
        <position position="445"/>
    </location>
</feature>
<dbReference type="InterPro" id="IPR016156">
    <property type="entry name" value="FAD/NAD-linked_Rdtase_dimer_sf"/>
</dbReference>
<keyword evidence="4 14" id="KW-0285">Flavoprotein</keyword>
<comment type="catalytic activity">
    <reaction evidence="10 14">
        <text>N(6)-[(R)-dihydrolipoyl]-L-lysyl-[protein] + NAD(+) = N(6)-[(R)-lipoyl]-L-lysyl-[protein] + NADH + H(+)</text>
        <dbReference type="Rhea" id="RHEA:15045"/>
        <dbReference type="Rhea" id="RHEA-COMP:10474"/>
        <dbReference type="Rhea" id="RHEA-COMP:10475"/>
        <dbReference type="ChEBI" id="CHEBI:15378"/>
        <dbReference type="ChEBI" id="CHEBI:57540"/>
        <dbReference type="ChEBI" id="CHEBI:57945"/>
        <dbReference type="ChEBI" id="CHEBI:83099"/>
        <dbReference type="ChEBI" id="CHEBI:83100"/>
        <dbReference type="EC" id="1.8.1.4"/>
    </reaction>
</comment>
<dbReference type="Proteomes" id="UP000198336">
    <property type="component" value="Unassembled WGS sequence"/>
</dbReference>
<feature type="binding site" evidence="12">
    <location>
        <position position="313"/>
    </location>
    <ligand>
        <name>FAD</name>
        <dbReference type="ChEBI" id="CHEBI:57692"/>
    </ligand>
</feature>
<name>A0A226HXT2_9FLAO</name>
<feature type="binding site" evidence="12">
    <location>
        <position position="51"/>
    </location>
    <ligand>
        <name>FAD</name>
        <dbReference type="ChEBI" id="CHEBI:57692"/>
    </ligand>
</feature>